<organism evidence="3">
    <name type="scientific">Bionectria ochroleuca</name>
    <name type="common">Gliocladium roseum</name>
    <dbReference type="NCBI Taxonomy" id="29856"/>
    <lineage>
        <taxon>Eukaryota</taxon>
        <taxon>Fungi</taxon>
        <taxon>Dikarya</taxon>
        <taxon>Ascomycota</taxon>
        <taxon>Pezizomycotina</taxon>
        <taxon>Sordariomycetes</taxon>
        <taxon>Hypocreomycetidae</taxon>
        <taxon>Hypocreales</taxon>
        <taxon>Bionectriaceae</taxon>
        <taxon>Clonostachys</taxon>
    </lineage>
</organism>
<dbReference type="InterPro" id="IPR036291">
    <property type="entry name" value="NAD(P)-bd_dom_sf"/>
</dbReference>
<dbReference type="AlphaFoldDB" id="A0A0B7KA55"/>
<dbReference type="Pfam" id="PF00106">
    <property type="entry name" value="adh_short"/>
    <property type="match status" value="1"/>
</dbReference>
<protein>
    <recommendedName>
        <fullName evidence="4">Oxidoreductase</fullName>
    </recommendedName>
</protein>
<sequence>MALKFDENSKASDLVRHYGPQILGKAILITGASPGGLGAGFAEQVAAGGPGVFILAGRSTSKMQPIVDTLQSKCPEIKIKLLALDLASFSSVRGAAELVNSWADIPQIDILVNNAGIMAVPYQLTEDGFESQFQTNHLGHFLFTNLIMAKILASQTPRIVLVSSNVHRIGNIRWSDYNFNEGKHYQRWLAYGQSKTANALMGLSLAMKLGSRGLLSFPVCPGVSMTNLSAHGIHDRDSFSADLTAMDNIYGNKWLWGMAELHVKDSDQGVATHVFAAFDTEIAKHNGAFLSDCRIANRDKEEVYSWATSKIDAERLWQLSEKLVGQKFEY</sequence>
<reference evidence="3" key="1">
    <citation type="submission" date="2015-01" db="EMBL/GenBank/DDBJ databases">
        <authorList>
            <person name="Durling Mikael"/>
        </authorList>
    </citation>
    <scope>NUCLEOTIDE SEQUENCE</scope>
</reference>
<accession>A0A0B7KA55</accession>
<evidence type="ECO:0000313" key="3">
    <source>
        <dbReference type="EMBL" id="CEO54363.1"/>
    </source>
</evidence>
<dbReference type="Gene3D" id="3.40.50.720">
    <property type="entry name" value="NAD(P)-binding Rossmann-like Domain"/>
    <property type="match status" value="1"/>
</dbReference>
<evidence type="ECO:0000256" key="1">
    <source>
        <dbReference type="ARBA" id="ARBA00006484"/>
    </source>
</evidence>
<comment type="similarity">
    <text evidence="1">Belongs to the short-chain dehydrogenases/reductases (SDR) family.</text>
</comment>
<keyword evidence="2" id="KW-0560">Oxidoreductase</keyword>
<name>A0A0B7KA55_BIOOC</name>
<dbReference type="InterPro" id="IPR002347">
    <property type="entry name" value="SDR_fam"/>
</dbReference>
<dbReference type="PANTHER" id="PTHR24320:SF283">
    <property type="entry name" value="RETINOL DEHYDROGENASE 11"/>
    <property type="match status" value="1"/>
</dbReference>
<dbReference type="PRINTS" id="PR00081">
    <property type="entry name" value="GDHRDH"/>
</dbReference>
<evidence type="ECO:0008006" key="4">
    <source>
        <dbReference type="Google" id="ProtNLM"/>
    </source>
</evidence>
<gene>
    <name evidence="3" type="ORF">BN869_000010421_1</name>
</gene>
<evidence type="ECO:0000256" key="2">
    <source>
        <dbReference type="ARBA" id="ARBA00023002"/>
    </source>
</evidence>
<dbReference type="PANTHER" id="PTHR24320">
    <property type="entry name" value="RETINOL DEHYDROGENASE"/>
    <property type="match status" value="1"/>
</dbReference>
<dbReference type="GO" id="GO:0016491">
    <property type="term" value="F:oxidoreductase activity"/>
    <property type="evidence" value="ECO:0007669"/>
    <property type="project" value="UniProtKB-KW"/>
</dbReference>
<dbReference type="SUPFAM" id="SSF51735">
    <property type="entry name" value="NAD(P)-binding Rossmann-fold domains"/>
    <property type="match status" value="1"/>
</dbReference>
<dbReference type="EMBL" id="CDPU01000042">
    <property type="protein sequence ID" value="CEO54363.1"/>
    <property type="molecule type" value="Genomic_DNA"/>
</dbReference>
<proteinExistence type="inferred from homology"/>